<dbReference type="PROSITE" id="PS50943">
    <property type="entry name" value="HTH_CROC1"/>
    <property type="match status" value="1"/>
</dbReference>
<dbReference type="GO" id="GO:0003677">
    <property type="term" value="F:DNA binding"/>
    <property type="evidence" value="ECO:0007669"/>
    <property type="project" value="InterPro"/>
</dbReference>
<sequence>MEEELEELKKLHQFYLYSDYKTGEIAKYVGVSKMTVWRWLKGRNKPNIKKLRKIRKYLEKKREL</sequence>
<accession>A0A2M7E781</accession>
<evidence type="ECO:0000313" key="2">
    <source>
        <dbReference type="EMBL" id="PIV63573.1"/>
    </source>
</evidence>
<name>A0A2M7E781_9BACT</name>
<dbReference type="Pfam" id="PF13384">
    <property type="entry name" value="HTH_23"/>
    <property type="match status" value="1"/>
</dbReference>
<dbReference type="SUPFAM" id="SSF47413">
    <property type="entry name" value="lambda repressor-like DNA-binding domains"/>
    <property type="match status" value="1"/>
</dbReference>
<dbReference type="EMBL" id="PETL01000323">
    <property type="protein sequence ID" value="PIV63573.1"/>
    <property type="molecule type" value="Genomic_DNA"/>
</dbReference>
<dbReference type="InterPro" id="IPR001387">
    <property type="entry name" value="Cro/C1-type_HTH"/>
</dbReference>
<dbReference type="AlphaFoldDB" id="A0A2M7E781"/>
<organism evidence="2 3">
    <name type="scientific">bacterium (Candidatus Ratteibacteria) CG01_land_8_20_14_3_00_40_19</name>
    <dbReference type="NCBI Taxonomy" id="2014290"/>
    <lineage>
        <taxon>Bacteria</taxon>
        <taxon>Candidatus Ratteibacteria</taxon>
    </lineage>
</organism>
<comment type="caution">
    <text evidence="2">The sequence shown here is derived from an EMBL/GenBank/DDBJ whole genome shotgun (WGS) entry which is preliminary data.</text>
</comment>
<dbReference type="Proteomes" id="UP000228886">
    <property type="component" value="Unassembled WGS sequence"/>
</dbReference>
<reference evidence="3" key="1">
    <citation type="submission" date="2017-09" db="EMBL/GenBank/DDBJ databases">
        <title>Depth-based differentiation of microbial function through sediment-hosted aquifers and enrichment of novel symbionts in the deep terrestrial subsurface.</title>
        <authorList>
            <person name="Probst A.J."/>
            <person name="Ladd B."/>
            <person name="Jarett J.K."/>
            <person name="Geller-Mcgrath D.E."/>
            <person name="Sieber C.M.K."/>
            <person name="Emerson J.B."/>
            <person name="Anantharaman K."/>
            <person name="Thomas B.C."/>
            <person name="Malmstrom R."/>
            <person name="Stieglmeier M."/>
            <person name="Klingl A."/>
            <person name="Woyke T."/>
            <person name="Ryan C.M."/>
            <person name="Banfield J.F."/>
        </authorList>
    </citation>
    <scope>NUCLEOTIDE SEQUENCE [LARGE SCALE GENOMIC DNA]</scope>
</reference>
<protein>
    <recommendedName>
        <fullName evidence="1">HTH cro/C1-type domain-containing protein</fullName>
    </recommendedName>
</protein>
<proteinExistence type="predicted"/>
<dbReference type="CDD" id="cd00093">
    <property type="entry name" value="HTH_XRE"/>
    <property type="match status" value="1"/>
</dbReference>
<evidence type="ECO:0000259" key="1">
    <source>
        <dbReference type="PROSITE" id="PS50943"/>
    </source>
</evidence>
<dbReference type="Gene3D" id="1.10.260.40">
    <property type="entry name" value="lambda repressor-like DNA-binding domains"/>
    <property type="match status" value="1"/>
</dbReference>
<gene>
    <name evidence="2" type="ORF">COS11_06730</name>
</gene>
<evidence type="ECO:0000313" key="3">
    <source>
        <dbReference type="Proteomes" id="UP000228886"/>
    </source>
</evidence>
<feature type="domain" description="HTH cro/C1-type" evidence="1">
    <location>
        <begin position="24"/>
        <end position="64"/>
    </location>
</feature>
<dbReference type="InterPro" id="IPR010982">
    <property type="entry name" value="Lambda_DNA-bd_dom_sf"/>
</dbReference>